<keyword evidence="2" id="KW-1185">Reference proteome</keyword>
<dbReference type="AlphaFoldDB" id="A0A0N5CSY6"/>
<reference evidence="1 2" key="2">
    <citation type="submission" date="2018-11" db="EMBL/GenBank/DDBJ databases">
        <authorList>
            <consortium name="Pathogen Informatics"/>
        </authorList>
    </citation>
    <scope>NUCLEOTIDE SEQUENCE [LARGE SCALE GENOMIC DNA]</scope>
</reference>
<dbReference type="WBParaSite" id="TCLT_0000334301-mRNA-1">
    <property type="protein sequence ID" value="TCLT_0000334301-mRNA-1"/>
    <property type="gene ID" value="TCLT_0000334301"/>
</dbReference>
<accession>A0A0N5CSY6</accession>
<reference evidence="3" key="1">
    <citation type="submission" date="2017-02" db="UniProtKB">
        <authorList>
            <consortium name="WormBaseParasite"/>
        </authorList>
    </citation>
    <scope>IDENTIFICATION</scope>
</reference>
<dbReference type="Proteomes" id="UP000276776">
    <property type="component" value="Unassembled WGS sequence"/>
</dbReference>
<gene>
    <name evidence="1" type="ORF">TCLT_LOCUS3337</name>
</gene>
<name>A0A0N5CSY6_THECL</name>
<sequence>MFYFWRSFFFSSGAGSYSGSLALLVPRSDLLCSSFSLRPRGIEGDAFEHFLEHYRLSVCLNVTRYIDLLRVASVEDKRKKTETGIIDRSKWKTSEVVEESSVRVMGKHLTSVPEPAELSVG</sequence>
<evidence type="ECO:0000313" key="3">
    <source>
        <dbReference type="WBParaSite" id="TCLT_0000334301-mRNA-1"/>
    </source>
</evidence>
<evidence type="ECO:0000313" key="1">
    <source>
        <dbReference type="EMBL" id="VDM99755.1"/>
    </source>
</evidence>
<protein>
    <submittedName>
        <fullName evidence="3">Secreted protein</fullName>
    </submittedName>
</protein>
<dbReference type="EMBL" id="UYYF01001306">
    <property type="protein sequence ID" value="VDM99755.1"/>
    <property type="molecule type" value="Genomic_DNA"/>
</dbReference>
<evidence type="ECO:0000313" key="2">
    <source>
        <dbReference type="Proteomes" id="UP000276776"/>
    </source>
</evidence>
<organism evidence="3">
    <name type="scientific">Thelazia callipaeda</name>
    <name type="common">Oriental eyeworm</name>
    <name type="synonym">Parasitic nematode</name>
    <dbReference type="NCBI Taxonomy" id="103827"/>
    <lineage>
        <taxon>Eukaryota</taxon>
        <taxon>Metazoa</taxon>
        <taxon>Ecdysozoa</taxon>
        <taxon>Nematoda</taxon>
        <taxon>Chromadorea</taxon>
        <taxon>Rhabditida</taxon>
        <taxon>Spirurina</taxon>
        <taxon>Spiruromorpha</taxon>
        <taxon>Thelazioidea</taxon>
        <taxon>Thelaziidae</taxon>
        <taxon>Thelazia</taxon>
    </lineage>
</organism>
<proteinExistence type="predicted"/>